<sequence>MAKTTRRRGEALEQAILEAVTAELAEHGYAGLTFEGVAARAETSKPVLYRRWPTKAEMVAAATVRANATTIVSPDTGSLAGDLLALLEQVRTVVDASDRSVLLTLMAELPPSAAESLRELLVARGTQLVQPIVDRARQRGELGDAPLPSRLLALPIDLVRHEILVTGTPSDAALRSIVDVILMPLLRAAAGHGRRPG</sequence>
<gene>
    <name evidence="6" type="ORF">Ga0074812_13044</name>
</gene>
<evidence type="ECO:0000256" key="3">
    <source>
        <dbReference type="ARBA" id="ARBA00023163"/>
    </source>
</evidence>
<dbReference type="Gene3D" id="1.10.357.10">
    <property type="entry name" value="Tetracycline Repressor, domain 2"/>
    <property type="match status" value="1"/>
</dbReference>
<keyword evidence="7" id="KW-1185">Reference proteome</keyword>
<name>A0A0S4QVK8_9ACTN</name>
<keyword evidence="1" id="KW-0805">Transcription regulation</keyword>
<evidence type="ECO:0000256" key="1">
    <source>
        <dbReference type="ARBA" id="ARBA00023015"/>
    </source>
</evidence>
<feature type="DNA-binding region" description="H-T-H motif" evidence="4">
    <location>
        <begin position="33"/>
        <end position="52"/>
    </location>
</feature>
<dbReference type="EMBL" id="FAOZ01000030">
    <property type="protein sequence ID" value="CUU59664.1"/>
    <property type="molecule type" value="Genomic_DNA"/>
</dbReference>
<proteinExistence type="predicted"/>
<reference evidence="7" key="1">
    <citation type="submission" date="2015-11" db="EMBL/GenBank/DDBJ databases">
        <authorList>
            <person name="Varghese N."/>
        </authorList>
    </citation>
    <scope>NUCLEOTIDE SEQUENCE [LARGE SCALE GENOMIC DNA]</scope>
    <source>
        <strain evidence="7">DSM 45899</strain>
    </source>
</reference>
<organism evidence="6 7">
    <name type="scientific">Parafrankia irregularis</name>
    <dbReference type="NCBI Taxonomy" id="795642"/>
    <lineage>
        <taxon>Bacteria</taxon>
        <taxon>Bacillati</taxon>
        <taxon>Actinomycetota</taxon>
        <taxon>Actinomycetes</taxon>
        <taxon>Frankiales</taxon>
        <taxon>Frankiaceae</taxon>
        <taxon>Parafrankia</taxon>
    </lineage>
</organism>
<accession>A0A0S4QVK8</accession>
<dbReference type="PANTHER" id="PTHR30055">
    <property type="entry name" value="HTH-TYPE TRANSCRIPTIONAL REGULATOR RUTR"/>
    <property type="match status" value="1"/>
</dbReference>
<evidence type="ECO:0000313" key="6">
    <source>
        <dbReference type="EMBL" id="CUU59664.1"/>
    </source>
</evidence>
<dbReference type="Pfam" id="PF16859">
    <property type="entry name" value="TetR_C_11"/>
    <property type="match status" value="1"/>
</dbReference>
<evidence type="ECO:0000259" key="5">
    <source>
        <dbReference type="PROSITE" id="PS50977"/>
    </source>
</evidence>
<dbReference type="Pfam" id="PF00440">
    <property type="entry name" value="TetR_N"/>
    <property type="match status" value="1"/>
</dbReference>
<protein>
    <submittedName>
        <fullName evidence="6">DNA-binding transcriptional regulator, AcrR family</fullName>
    </submittedName>
</protein>
<dbReference type="GO" id="GO:0000976">
    <property type="term" value="F:transcription cis-regulatory region binding"/>
    <property type="evidence" value="ECO:0007669"/>
    <property type="project" value="TreeGrafter"/>
</dbReference>
<dbReference type="InterPro" id="IPR009057">
    <property type="entry name" value="Homeodomain-like_sf"/>
</dbReference>
<evidence type="ECO:0000313" key="7">
    <source>
        <dbReference type="Proteomes" id="UP000198802"/>
    </source>
</evidence>
<keyword evidence="3" id="KW-0804">Transcription</keyword>
<dbReference type="SUPFAM" id="SSF48498">
    <property type="entry name" value="Tetracyclin repressor-like, C-terminal domain"/>
    <property type="match status" value="1"/>
</dbReference>
<evidence type="ECO:0000256" key="4">
    <source>
        <dbReference type="PROSITE-ProRule" id="PRU00335"/>
    </source>
</evidence>
<dbReference type="InterPro" id="IPR050109">
    <property type="entry name" value="HTH-type_TetR-like_transc_reg"/>
</dbReference>
<dbReference type="AlphaFoldDB" id="A0A0S4QVK8"/>
<dbReference type="RefSeq" id="WP_091283898.1">
    <property type="nucleotide sequence ID" value="NZ_FAOZ01000030.1"/>
</dbReference>
<dbReference type="InterPro" id="IPR011075">
    <property type="entry name" value="TetR_C"/>
</dbReference>
<dbReference type="PANTHER" id="PTHR30055:SF148">
    <property type="entry name" value="TETR-FAMILY TRANSCRIPTIONAL REGULATOR"/>
    <property type="match status" value="1"/>
</dbReference>
<feature type="domain" description="HTH tetR-type" evidence="5">
    <location>
        <begin position="10"/>
        <end position="70"/>
    </location>
</feature>
<dbReference type="GO" id="GO:0003700">
    <property type="term" value="F:DNA-binding transcription factor activity"/>
    <property type="evidence" value="ECO:0007669"/>
    <property type="project" value="TreeGrafter"/>
</dbReference>
<dbReference type="PROSITE" id="PS50977">
    <property type="entry name" value="HTH_TETR_2"/>
    <property type="match status" value="1"/>
</dbReference>
<dbReference type="InterPro" id="IPR001647">
    <property type="entry name" value="HTH_TetR"/>
</dbReference>
<keyword evidence="2 4" id="KW-0238">DNA-binding</keyword>
<evidence type="ECO:0000256" key="2">
    <source>
        <dbReference type="ARBA" id="ARBA00023125"/>
    </source>
</evidence>
<dbReference type="Proteomes" id="UP000198802">
    <property type="component" value="Unassembled WGS sequence"/>
</dbReference>
<dbReference type="SUPFAM" id="SSF46689">
    <property type="entry name" value="Homeodomain-like"/>
    <property type="match status" value="1"/>
</dbReference>
<dbReference type="Gene3D" id="1.10.10.60">
    <property type="entry name" value="Homeodomain-like"/>
    <property type="match status" value="1"/>
</dbReference>
<dbReference type="InterPro" id="IPR036271">
    <property type="entry name" value="Tet_transcr_reg_TetR-rel_C_sf"/>
</dbReference>